<dbReference type="InParanoid" id="G0EG70"/>
<dbReference type="EMBL" id="CP002838">
    <property type="protein sequence ID" value="AEM38318.1"/>
    <property type="molecule type" value="Genomic_DNA"/>
</dbReference>
<keyword evidence="3" id="KW-1185">Reference proteome</keyword>
<feature type="domain" description="CRISPR-associated protein Cmr2 N-terminal" evidence="1">
    <location>
        <begin position="264"/>
        <end position="397"/>
    </location>
</feature>
<dbReference type="Gene3D" id="3.30.70.2220">
    <property type="entry name" value="CRISPR-Cas system, Cmr2 subunit, D1 domain, cysteine cluster"/>
    <property type="match status" value="1"/>
</dbReference>
<dbReference type="GeneID" id="11140094"/>
<protein>
    <recommendedName>
        <fullName evidence="1">CRISPR-associated protein Cmr2 N-terminal domain-containing protein</fullName>
    </recommendedName>
</protein>
<dbReference type="STRING" id="694429.Pyrfu_0447"/>
<evidence type="ECO:0000313" key="3">
    <source>
        <dbReference type="Proteomes" id="UP000001037"/>
    </source>
</evidence>
<dbReference type="InterPro" id="IPR038242">
    <property type="entry name" value="Cmr2_N"/>
</dbReference>
<proteinExistence type="predicted"/>
<dbReference type="InterPro" id="IPR043128">
    <property type="entry name" value="Rev_trsase/Diguanyl_cyclase"/>
</dbReference>
<dbReference type="HOGENOM" id="CLU_012640_0_0_2"/>
<organism evidence="2 3">
    <name type="scientific">Pyrolobus fumarii (strain DSM 11204 / 1A)</name>
    <dbReference type="NCBI Taxonomy" id="694429"/>
    <lineage>
        <taxon>Archaea</taxon>
        <taxon>Thermoproteota</taxon>
        <taxon>Thermoprotei</taxon>
        <taxon>Desulfurococcales</taxon>
        <taxon>Pyrodictiaceae</taxon>
        <taxon>Pyrolobus</taxon>
    </lineage>
</organism>
<dbReference type="KEGG" id="pfm:Pyrfu_0447"/>
<name>G0EG70_PYRF1</name>
<dbReference type="eggNOG" id="arCOG02666">
    <property type="taxonomic scope" value="Archaea"/>
</dbReference>
<sequence length="1081" mass="121401">MATTSLCSKRDDASFWAYKLAVLLHDVPWKPCIVAAPSRRRVVTGGRRGYILDCCGLRLEVPSEGELLKEYGLKSLEKNDIEAIGVLHLLRRLLEARGFREASEALRRVIESWDKVAKADSRASTLDRLLLGSICHKLKKDDDPCNCRLDDMRIVNIFKPHVYFKLPWRVCEELEERVEGFLRGLLEAVDVVLGDLRGRGDTATVLRVVYNVVYALLEPLWYRYNPGFVAPADTRFPTHSVIDHLYASVLASNLVIGGRSAEAVVIDFPGIQEFVSKGRKTRDYWSGSWILSLLAWKAVEPLVEEYGPDILVSPAASSNPFYYAYLVKLVEDVAGVEAARRVSSILAESSFAWRRGWPSQPLMPATTILILPCSIPRDKLQRIVESAVKEAWQKLAEKAFEFLDILTKGTSGEEQAGIETLADILCGDRCEDEAHSQLVKLYNDYIEEVKRKPPISPIVAVANVNAVSSSVTQRLYAIRQGMPEIEDYVSLEKLRDILEFDALLECVFVTEKPSVDKLRVLPPARYIRSVHTLTETAYNRRRVVRRCSVCGIMPEVIRVRRGYRGHVILDEREHLCPVCLVKRLLPLTIKRVVSELFGSVVGGNAFTLQVLSTSDLSDYWMAPRAERRVLEETGERFEDARTLVLDVVRVVGVEREDNLDQFVDHVAATLSEASIKPVERPRLVEYAVVMGDGDRIGSGYWRGDLGVEPYEYVMSVHEVVRCVGEEAAKLHAKVFELLVKAAGRATTILTPSYIYTFSRSLMATALVDEVVVRSLGGVLVYAGGDDIYAMVPLHAPPWRVDRKTYLNPALVSLIAGYASIYSKNPYNVPLKKLLDRLVELLGCKDGCWNLSLPVAVVAVYTTRLNYWGIVDSWNPVIGDFTPGFHVIPGLAAAATVAYGRSYGLNVAHYRDPLWSVYNAVHELEDMKDEVSHAKRNKVEKDVTIAAYKRHLGDKPSIIPNVDPDACKEHRIVDALRNSPLAATIWILSRIGRGLLFSRSLIYDLAEPIGSKNYQEMYDELGASIDEIVRLYIHVFSSNARRRPSTELLEMLRRLAEHQVLTAQKNVRSIHIVSKSLHKLAP</sequence>
<dbReference type="InterPro" id="IPR024615">
    <property type="entry name" value="CRISPR-assoc_Cmr2_N"/>
</dbReference>
<dbReference type="Gene3D" id="3.30.70.270">
    <property type="match status" value="1"/>
</dbReference>
<dbReference type="AlphaFoldDB" id="G0EG70"/>
<gene>
    <name evidence="2" type="ordered locus">Pyrfu_0447</name>
</gene>
<reference evidence="2 3" key="1">
    <citation type="journal article" date="2011" name="Stand. Genomic Sci.">
        <title>Complete genome sequence of the hyperthermophilic chemolithoautotroph Pyrolobus fumarii type strain (1A).</title>
        <authorList>
            <person name="Anderson I."/>
            <person name="Goker M."/>
            <person name="Nolan M."/>
            <person name="Lucas S."/>
            <person name="Hammon N."/>
            <person name="Deshpande S."/>
            <person name="Cheng J.F."/>
            <person name="Tapia R."/>
            <person name="Han C."/>
            <person name="Goodwin L."/>
            <person name="Pitluck S."/>
            <person name="Huntemann M."/>
            <person name="Liolios K."/>
            <person name="Ivanova N."/>
            <person name="Pagani I."/>
            <person name="Mavromatis K."/>
            <person name="Ovchinikova G."/>
            <person name="Pati A."/>
            <person name="Chen A."/>
            <person name="Palaniappan K."/>
            <person name="Land M."/>
            <person name="Hauser L."/>
            <person name="Brambilla E.M."/>
            <person name="Huber H."/>
            <person name="Yasawong M."/>
            <person name="Rohde M."/>
            <person name="Spring S."/>
            <person name="Abt B."/>
            <person name="Sikorski J."/>
            <person name="Wirth R."/>
            <person name="Detter J.C."/>
            <person name="Woyke T."/>
            <person name="Bristow J."/>
            <person name="Eisen J.A."/>
            <person name="Markowitz V."/>
            <person name="Hugenholtz P."/>
            <person name="Kyrpides N.C."/>
            <person name="Klenk H.P."/>
            <person name="Lapidus A."/>
        </authorList>
    </citation>
    <scope>NUCLEOTIDE SEQUENCE [LARGE SCALE GENOMIC DNA]</scope>
    <source>
        <strain evidence="3">DSM 11204 / 1A</strain>
    </source>
</reference>
<evidence type="ECO:0000259" key="1">
    <source>
        <dbReference type="Pfam" id="PF12469"/>
    </source>
</evidence>
<dbReference type="OrthoDB" id="148218at2157"/>
<dbReference type="Pfam" id="PF12469">
    <property type="entry name" value="Cmr2_N"/>
    <property type="match status" value="1"/>
</dbReference>
<dbReference type="Proteomes" id="UP000001037">
    <property type="component" value="Chromosome"/>
</dbReference>
<accession>G0EG70</accession>
<evidence type="ECO:0000313" key="2">
    <source>
        <dbReference type="EMBL" id="AEM38318.1"/>
    </source>
</evidence>
<dbReference type="RefSeq" id="WP_014025995.1">
    <property type="nucleotide sequence ID" value="NC_015931.1"/>
</dbReference>